<evidence type="ECO:0000256" key="6">
    <source>
        <dbReference type="ARBA" id="ARBA00022679"/>
    </source>
</evidence>
<sequence length="444" mass="47626">MRIEVYAKHKPHLKSQTSFLKSIFMELKRVVVTGLGAVTPLGNTPEELWNNLLAGVSGAAPITLFDASKFKTQFACEVKNLNVNDYLDRKEARKMDRYTQLAMIAAQQAVKDSAMDLETIDKNRVGVVFGVGIGGIKTFEDEVSYYGVHREDGPKFNPFFIPKMIADIAAGQISIQYGFHGPNYITSSACASSSNALADAFNLIRLGKANVIVAGGAEAAICETGVGGFNAMHALSTRNDEPEKASRPFSASRDGFIMGEGAGCLILEELEHAKARGAKIYAEMVGAGMSADAHHITASHPEGLGAKLVMQNALEDAGMQPDEIDYINVHGTSTHVGDISEAKAIKEVFGDAAFKLNISSTKSMTGHLLGAAGAVEAMATVLAVQNDIIPPTINHEEGDEDPEIDYNLNFTFNKAQKRTVRAGLSNTFGFGGHNACVVFKKYEA</sequence>
<dbReference type="FunFam" id="3.40.47.10:FF:000009">
    <property type="entry name" value="3-oxoacyl-[acyl-carrier-protein] synthase 2"/>
    <property type="match status" value="1"/>
</dbReference>
<dbReference type="PROSITE" id="PS52004">
    <property type="entry name" value="KS3_2"/>
    <property type="match status" value="1"/>
</dbReference>
<dbReference type="InterPro" id="IPR014030">
    <property type="entry name" value="Ketoacyl_synth_N"/>
</dbReference>
<dbReference type="SMART" id="SM00825">
    <property type="entry name" value="PKS_KS"/>
    <property type="match status" value="1"/>
</dbReference>
<comment type="function">
    <text evidence="11">Involved in the type II fatty acid elongation cycle. Catalyzes the elongation of a wide range of acyl-ACP by the addition of two carbons from malonyl-ACP to an acyl acceptor. Can efficiently catalyze the conversion of palmitoleoyl-ACP (cis-hexadec-9-enoyl-ACP) to cis-vaccenoyl-ACP (cis-octadec-11-enoyl-ACP), an essential step in the thermal regulation of fatty acid composition.</text>
</comment>
<dbReference type="CDD" id="cd00834">
    <property type="entry name" value="KAS_I_II"/>
    <property type="match status" value="1"/>
</dbReference>
<evidence type="ECO:0000256" key="10">
    <source>
        <dbReference type="ARBA" id="ARBA00023315"/>
    </source>
</evidence>
<dbReference type="UniPathway" id="UPA00094"/>
<evidence type="ECO:0000313" key="15">
    <source>
        <dbReference type="EMBL" id="AGH14123.1"/>
    </source>
</evidence>
<keyword evidence="8" id="KW-0443">Lipid metabolism</keyword>
<comment type="pathway">
    <text evidence="1 11">Lipid metabolism; fatty acid biosynthesis.</text>
</comment>
<dbReference type="Pfam" id="PF00109">
    <property type="entry name" value="ketoacyl-synt"/>
    <property type="match status" value="1"/>
</dbReference>
<dbReference type="NCBIfam" id="NF005589">
    <property type="entry name" value="PRK07314.1"/>
    <property type="match status" value="1"/>
</dbReference>
<dbReference type="GO" id="GO:0004315">
    <property type="term" value="F:3-oxoacyl-[acyl-carrier-protein] synthase activity"/>
    <property type="evidence" value="ECO:0007669"/>
    <property type="project" value="UniProtKB-UniRule"/>
</dbReference>
<keyword evidence="9 11" id="KW-0275">Fatty acid biosynthesis</keyword>
<keyword evidence="7" id="KW-0276">Fatty acid metabolism</keyword>
<dbReference type="GO" id="GO:0006633">
    <property type="term" value="P:fatty acid biosynthetic process"/>
    <property type="evidence" value="ECO:0007669"/>
    <property type="project" value="UniProtKB-UniRule"/>
</dbReference>
<dbReference type="Gene3D" id="3.40.47.10">
    <property type="match status" value="1"/>
</dbReference>
<comment type="similarity">
    <text evidence="2 11 13">Belongs to the thiolase-like superfamily. Beta-ketoacyl-ACP synthases family.</text>
</comment>
<keyword evidence="6 11" id="KW-0808">Transferase</keyword>
<dbReference type="InterPro" id="IPR000794">
    <property type="entry name" value="Beta-ketoacyl_synthase"/>
</dbReference>
<protein>
    <recommendedName>
        <fullName evidence="4 11">3-oxoacyl-[acyl-carrier-protein] synthase 2</fullName>
        <ecNumber evidence="3 11">2.3.1.179</ecNumber>
    </recommendedName>
</protein>
<evidence type="ECO:0000256" key="4">
    <source>
        <dbReference type="ARBA" id="ARBA00014657"/>
    </source>
</evidence>
<feature type="domain" description="Ketosynthase family 3 (KS3)" evidence="14">
    <location>
        <begin position="27"/>
        <end position="441"/>
    </location>
</feature>
<evidence type="ECO:0000256" key="1">
    <source>
        <dbReference type="ARBA" id="ARBA00005194"/>
    </source>
</evidence>
<name>W5QTG7_9BACT</name>
<feature type="active site" description="For beta-ketoacyl synthase activity" evidence="12">
    <location>
        <position position="190"/>
    </location>
</feature>
<dbReference type="SUPFAM" id="SSF53901">
    <property type="entry name" value="Thiolase-like"/>
    <property type="match status" value="2"/>
</dbReference>
<proteinExistence type="inferred from homology"/>
<dbReference type="InterPro" id="IPR018201">
    <property type="entry name" value="Ketoacyl_synth_AS"/>
</dbReference>
<dbReference type="InterPro" id="IPR020841">
    <property type="entry name" value="PKS_Beta-ketoAc_synthase_dom"/>
</dbReference>
<comment type="catalytic activity">
    <reaction evidence="11">
        <text>a fatty acyl-[ACP] + malonyl-[ACP] + H(+) = a 3-oxoacyl-[ACP] + holo-[ACP] + CO2</text>
        <dbReference type="Rhea" id="RHEA:22836"/>
        <dbReference type="Rhea" id="RHEA-COMP:9623"/>
        <dbReference type="Rhea" id="RHEA-COMP:9685"/>
        <dbReference type="Rhea" id="RHEA-COMP:9916"/>
        <dbReference type="Rhea" id="RHEA-COMP:14125"/>
        <dbReference type="ChEBI" id="CHEBI:15378"/>
        <dbReference type="ChEBI" id="CHEBI:16526"/>
        <dbReference type="ChEBI" id="CHEBI:64479"/>
        <dbReference type="ChEBI" id="CHEBI:78449"/>
        <dbReference type="ChEBI" id="CHEBI:78776"/>
        <dbReference type="ChEBI" id="CHEBI:138651"/>
    </reaction>
</comment>
<dbReference type="InterPro" id="IPR017568">
    <property type="entry name" value="3-oxoacyl-ACP_synth-2"/>
</dbReference>
<dbReference type="Pfam" id="PF02801">
    <property type="entry name" value="Ketoacyl-synt_C"/>
    <property type="match status" value="1"/>
</dbReference>
<dbReference type="EMBL" id="JX424628">
    <property type="protein sequence ID" value="AGH14123.1"/>
    <property type="molecule type" value="Genomic_DNA"/>
</dbReference>
<evidence type="ECO:0000256" key="5">
    <source>
        <dbReference type="ARBA" id="ARBA00022516"/>
    </source>
</evidence>
<evidence type="ECO:0000256" key="11">
    <source>
        <dbReference type="PIRNR" id="PIRNR000447"/>
    </source>
</evidence>
<dbReference type="InterPro" id="IPR014031">
    <property type="entry name" value="Ketoacyl_synth_C"/>
</dbReference>
<comment type="catalytic activity">
    <reaction evidence="11">
        <text>(9Z)-hexadecenoyl-[ACP] + malonyl-[ACP] + H(+) = 3-oxo-(11Z)-octadecenoyl-[ACP] + holo-[ACP] + CO2</text>
        <dbReference type="Rhea" id="RHEA:55040"/>
        <dbReference type="Rhea" id="RHEA-COMP:9623"/>
        <dbReference type="Rhea" id="RHEA-COMP:9685"/>
        <dbReference type="Rhea" id="RHEA-COMP:10800"/>
        <dbReference type="Rhea" id="RHEA-COMP:14074"/>
        <dbReference type="ChEBI" id="CHEBI:15378"/>
        <dbReference type="ChEBI" id="CHEBI:16526"/>
        <dbReference type="ChEBI" id="CHEBI:64479"/>
        <dbReference type="ChEBI" id="CHEBI:78449"/>
        <dbReference type="ChEBI" id="CHEBI:83989"/>
        <dbReference type="ChEBI" id="CHEBI:138538"/>
        <dbReference type="EC" id="2.3.1.179"/>
    </reaction>
</comment>
<evidence type="ECO:0000256" key="12">
    <source>
        <dbReference type="PIRSR" id="PIRSR000447-1"/>
    </source>
</evidence>
<dbReference type="InterPro" id="IPR016039">
    <property type="entry name" value="Thiolase-like"/>
</dbReference>
<evidence type="ECO:0000256" key="2">
    <source>
        <dbReference type="ARBA" id="ARBA00008467"/>
    </source>
</evidence>
<keyword evidence="10 11" id="KW-0012">Acyltransferase</keyword>
<evidence type="ECO:0000259" key="14">
    <source>
        <dbReference type="PROSITE" id="PS52004"/>
    </source>
</evidence>
<dbReference type="PANTHER" id="PTHR11712">
    <property type="entry name" value="POLYKETIDE SYNTHASE-RELATED"/>
    <property type="match status" value="1"/>
</dbReference>
<accession>W5QTG7</accession>
<evidence type="ECO:0000256" key="8">
    <source>
        <dbReference type="ARBA" id="ARBA00023098"/>
    </source>
</evidence>
<dbReference type="NCBIfam" id="TIGR03150">
    <property type="entry name" value="fabF"/>
    <property type="match status" value="1"/>
</dbReference>
<dbReference type="AlphaFoldDB" id="W5QTG7"/>
<dbReference type="PIRSF" id="PIRSF000447">
    <property type="entry name" value="KAS_II"/>
    <property type="match status" value="1"/>
</dbReference>
<evidence type="ECO:0000256" key="13">
    <source>
        <dbReference type="RuleBase" id="RU003694"/>
    </source>
</evidence>
<evidence type="ECO:0000256" key="7">
    <source>
        <dbReference type="ARBA" id="ARBA00022832"/>
    </source>
</evidence>
<dbReference type="PANTHER" id="PTHR11712:SF336">
    <property type="entry name" value="3-OXOACYL-[ACYL-CARRIER-PROTEIN] SYNTHASE, MITOCHONDRIAL"/>
    <property type="match status" value="1"/>
</dbReference>
<evidence type="ECO:0000256" key="3">
    <source>
        <dbReference type="ARBA" id="ARBA00012356"/>
    </source>
</evidence>
<evidence type="ECO:0000256" key="9">
    <source>
        <dbReference type="ARBA" id="ARBA00023160"/>
    </source>
</evidence>
<dbReference type="EC" id="2.3.1.179" evidence="3 11"/>
<keyword evidence="5 11" id="KW-0444">Lipid biosynthesis</keyword>
<dbReference type="GO" id="GO:0005829">
    <property type="term" value="C:cytosol"/>
    <property type="evidence" value="ECO:0007669"/>
    <property type="project" value="TreeGrafter"/>
</dbReference>
<organism evidence="15">
    <name type="scientific">Prevotella sp. Sc00066</name>
    <dbReference type="NCBI Taxonomy" id="1231731"/>
    <lineage>
        <taxon>Bacteria</taxon>
        <taxon>Pseudomonadati</taxon>
        <taxon>Bacteroidota</taxon>
        <taxon>Bacteroidia</taxon>
        <taxon>Bacteroidales</taxon>
        <taxon>Prevotellaceae</taxon>
        <taxon>Prevotella</taxon>
    </lineage>
</organism>
<dbReference type="PROSITE" id="PS00606">
    <property type="entry name" value="KS3_1"/>
    <property type="match status" value="1"/>
</dbReference>
<reference evidence="15" key="1">
    <citation type="journal article" date="2014" name="J. Ind. Microbiol. Biotechnol.">
        <title>Analysis of the bovine rumen microbiome reveals a diversity of Sus-like polysaccharide utilization loci from the bacterial phylum Bacteroidetes.</title>
        <authorList>
            <person name="Rosewarne C.P."/>
            <person name="Pope P.B."/>
            <person name="Cheung J.L."/>
            <person name="Morrison M."/>
        </authorList>
    </citation>
    <scope>NUCLEOTIDE SEQUENCE</scope>
    <source>
        <strain evidence="15">Sc00066</strain>
    </source>
</reference>